<dbReference type="PANTHER" id="PTHR32305">
    <property type="match status" value="1"/>
</dbReference>
<accession>A0ABN2K8G8</accession>
<keyword evidence="3" id="KW-0677">Repeat</keyword>
<feature type="domain" description="Teneurin-like YD-shell" evidence="6">
    <location>
        <begin position="1681"/>
        <end position="1881"/>
    </location>
</feature>
<dbReference type="Pfam" id="PF03534">
    <property type="entry name" value="SpvB"/>
    <property type="match status" value="1"/>
</dbReference>
<evidence type="ECO:0000256" key="4">
    <source>
        <dbReference type="ARBA" id="ARBA00023026"/>
    </source>
</evidence>
<dbReference type="NCBIfam" id="TIGR01443">
    <property type="entry name" value="intein_Cterm"/>
    <property type="match status" value="1"/>
</dbReference>
<feature type="region of interest" description="Disordered" evidence="5">
    <location>
        <begin position="399"/>
        <end position="419"/>
    </location>
</feature>
<comment type="subcellular location">
    <subcellularLocation>
        <location evidence="1">Secreted</location>
    </subcellularLocation>
</comment>
<dbReference type="CDD" id="cd00081">
    <property type="entry name" value="Hint"/>
    <property type="match status" value="1"/>
</dbReference>
<evidence type="ECO:0000256" key="2">
    <source>
        <dbReference type="ARBA" id="ARBA00022525"/>
    </source>
</evidence>
<feature type="compositionally biased region" description="Polar residues" evidence="5">
    <location>
        <begin position="927"/>
        <end position="938"/>
    </location>
</feature>
<dbReference type="InterPro" id="IPR006530">
    <property type="entry name" value="YD"/>
</dbReference>
<reference evidence="7 8" key="1">
    <citation type="journal article" date="2019" name="Int. J. Syst. Evol. Microbiol.">
        <title>The Global Catalogue of Microorganisms (GCM) 10K type strain sequencing project: providing services to taxonomists for standard genome sequencing and annotation.</title>
        <authorList>
            <consortium name="The Broad Institute Genomics Platform"/>
            <consortium name="The Broad Institute Genome Sequencing Center for Infectious Disease"/>
            <person name="Wu L."/>
            <person name="Ma J."/>
        </authorList>
    </citation>
    <scope>NUCLEOTIDE SEQUENCE [LARGE SCALE GENOMIC DNA]</scope>
    <source>
        <strain evidence="7 8">JCM 14319</strain>
    </source>
</reference>
<dbReference type="InterPro" id="IPR036844">
    <property type="entry name" value="Hint_dom_sf"/>
</dbReference>
<evidence type="ECO:0000256" key="3">
    <source>
        <dbReference type="ARBA" id="ARBA00022737"/>
    </source>
</evidence>
<keyword evidence="8" id="KW-1185">Reference proteome</keyword>
<feature type="compositionally biased region" description="Low complexity" evidence="5">
    <location>
        <begin position="1668"/>
        <end position="1681"/>
    </location>
</feature>
<evidence type="ECO:0000259" key="6">
    <source>
        <dbReference type="Pfam" id="PF25023"/>
    </source>
</evidence>
<feature type="compositionally biased region" description="Basic and acidic residues" evidence="5">
    <location>
        <begin position="399"/>
        <end position="418"/>
    </location>
</feature>
<feature type="region of interest" description="Disordered" evidence="5">
    <location>
        <begin position="1660"/>
        <end position="1685"/>
    </location>
</feature>
<dbReference type="Pfam" id="PF07591">
    <property type="entry name" value="PT-HINT"/>
    <property type="match status" value="1"/>
</dbReference>
<evidence type="ECO:0000313" key="7">
    <source>
        <dbReference type="EMBL" id="GAA1750476.1"/>
    </source>
</evidence>
<dbReference type="NCBIfam" id="TIGR03696">
    <property type="entry name" value="Rhs_assc_core"/>
    <property type="match status" value="1"/>
</dbReference>
<dbReference type="InterPro" id="IPR056823">
    <property type="entry name" value="TEN-like_YD-shell"/>
</dbReference>
<comment type="caution">
    <text evidence="7">The sequence shown here is derived from an EMBL/GenBank/DDBJ whole genome shotgun (WGS) entry which is preliminary data.</text>
</comment>
<dbReference type="InterPro" id="IPR030934">
    <property type="entry name" value="Intein_C"/>
</dbReference>
<evidence type="ECO:0000313" key="8">
    <source>
        <dbReference type="Proteomes" id="UP001500506"/>
    </source>
</evidence>
<name>A0ABN2K8G8_9MICO</name>
<evidence type="ECO:0000256" key="1">
    <source>
        <dbReference type="ARBA" id="ARBA00004613"/>
    </source>
</evidence>
<dbReference type="NCBIfam" id="TIGR01643">
    <property type="entry name" value="YD_repeat_2x"/>
    <property type="match status" value="2"/>
</dbReference>
<evidence type="ECO:0000256" key="5">
    <source>
        <dbReference type="SAM" id="MobiDB-lite"/>
    </source>
</evidence>
<dbReference type="InterPro" id="IPR003284">
    <property type="entry name" value="Sal_SpvB"/>
</dbReference>
<dbReference type="Gene3D" id="2.180.10.10">
    <property type="entry name" value="RHS repeat-associated core"/>
    <property type="match status" value="2"/>
</dbReference>
<gene>
    <name evidence="7" type="ORF">GCM10009747_04780</name>
</gene>
<dbReference type="Pfam" id="PF05593">
    <property type="entry name" value="RHS_repeat"/>
    <property type="match status" value="2"/>
</dbReference>
<feature type="region of interest" description="Disordered" evidence="5">
    <location>
        <begin position="921"/>
        <end position="946"/>
    </location>
</feature>
<dbReference type="InterPro" id="IPR050708">
    <property type="entry name" value="T6SS_VgrG/RHS"/>
</dbReference>
<feature type="region of interest" description="Disordered" evidence="5">
    <location>
        <begin position="1199"/>
        <end position="1219"/>
    </location>
</feature>
<organism evidence="7 8">
    <name type="scientific">Agromyces humatus</name>
    <dbReference type="NCBI Taxonomy" id="279573"/>
    <lineage>
        <taxon>Bacteria</taxon>
        <taxon>Bacillati</taxon>
        <taxon>Actinomycetota</taxon>
        <taxon>Actinomycetes</taxon>
        <taxon>Micrococcales</taxon>
        <taxon>Microbacteriaceae</taxon>
        <taxon>Agromyces</taxon>
    </lineage>
</organism>
<dbReference type="InterPro" id="IPR022385">
    <property type="entry name" value="Rhs_assc_core"/>
</dbReference>
<dbReference type="EMBL" id="BAAANH010000001">
    <property type="protein sequence ID" value="GAA1750476.1"/>
    <property type="molecule type" value="Genomic_DNA"/>
</dbReference>
<sequence length="2321" mass="244145">MRRMNDAGLRRSGWLRRSERGPIRERGMVTIAAALALILAANLGMLGSAQADTPDVIEETREENLDVAAEALPVETPEASAELTNSAPEEESLKRITLPDDLPTGATIEVDVADTEEAGAPAPIDLGGMDVTVAAVADDVSPERVGLTVLDQAATEELGLTGVLIEVADASPTPATGDQSVALTVSYADFAGAAGGDWATRLQTTWVPDCGEESEPGTECAPSPLASTVNEEQQTITVDVPVAAGETGAAPAMLGATVSSGGAPSGGVAIGAGVAGKLGNWSATSMALSSTWGTSGATGAFTWAYPMRAPQVPAGPAPELSLSYNSAVSDGRIPSTNNQSGLIGEGFDIGASYIERSYESCADDESAGANNKKPSSPDLCWGKENATLSLNGAGSELIKDKGDETWHPRKDDGTRVEHLTSGGAEGEYWKVTTTDGTQYLFGSDAAAKSAWTVPVYGNHDGEPGYETEFVDSDRPQVWRWNLDRVIDPSGNTASYFYTTESNRYTPYYETAAPATYTAGGYLKRVEYGMHPDDGVLDAPAKVEFNHAPRCIHDLAAPNSWCAEDETSTKANAWPDTPIDLVCTAGATCKSNAPTFFNRTRLASVTTSVNDGSAYQPVDTWTLSQRFVPPGTGTGLTTAGGIMLRLDAVTHSGNGGTREKVTLPAVRFDYYPAKNRVEAPDTGATALWRQRVNAIGTESGGVISVNYTTSCTKGPTDSPDNHSLCFPVKWQDPNEPAPRTDWFYKYVVSSVIEGISGADKPSDLLVTGSGTVTTTYDYTVVDAEGEAKADWKWVKPDTPLIDAADKMYSEFRGASQVTTTKGIESAKSSTVTTYYRGSGAELANPIDPSTPVTDWNRLAGEVFTTTTYNGAPGPDTPKLSETVNTFGTPDVVAESTLAESYTSTRIPSQTVDIVTYTGTGAKQHHTRTSTSYNEYSQPTKVDDQGDTATADDDLCTTTTYAHAANPALEEKHLVALPNEAKTVSTKCASTPVLPADMVAASKLTYDALGRPTKTDTIDPTDGTGYVDVSTTEYDSRGRVVKSTDAAGQVTSTKYVESDGGVNIKTETKNPLTHTMTTEFDPFLGVPLKSTDANTRVTSAKYDALGRLTTVIYPQHTEDKPSVTYAYTVEPNGLNAVVTKTLSADGLRYHASSVLYDGLLRPFQTQEPGRATGLGSAGQGRLVTQTKYDSAGRVIKQTEPWSVTGDPSAKPEVAPSDTSGHTTYEYDAAGRQTAKVFWIHTDANGTHEQWRTTTVYDGATTLHIPPLGTTPTATTVDARGRTTSLTQYHRDPETDTQKPIDELTHTTTKYEYYPSGQLKQMTDPRTNKWSYGYDYAGRQTSASDPDAGETTTSYDQLGRVLTRENANGQILAYTYDALGRTTSLRDGSATGPIRATWEYDTKLNGMLTSSTRYKDGQPYITRTDVWDAAYRPTQMSIVLPNTGAFTKLQNRTLTTKVEYTSDGQTSAITYPAVTGADGSTALGQEKVTTIYDAPSSMPSWMSGGFGWGTYVAASKFASDGRPLLADLGNTYGAVVAYLYQDGTKRLSGISLDRQLINGTELNLNYAYDPAGNVTSIKDAPTSANLKPAQFQDNQCFNYDGLIRVENAWTPASGDCKQTPSAGAMGGAAPYWTKYAHDVLGNRTTQINTAATGTATTTSYTHGEGAAGPHAVTTATTGSATPTTYGYDEAGNRTSRKLNNVTTGYLWDAEGELTTVGDTSNVYDASGNRIVRTDANGTTVYAGGQEIQIAATTNKVTATRYYSFAGQTVAVRTDRGLGNGVTSLVNDHHGTPVAAIPNGGHPAKTAVTRLYTDPFGATRGASNAATVPGDTQFLGKTRDQSTGLTLLGARYYDEATGRFISVDPVLDLTDPQQWNAYAYSGNNPLTFSDASGLLPVGPTDNSTYNPQTGQVTYGTNNSSSADAIVSAPPPKTVDPPASPDFWSDPWGWVDHNQAEIIGGVSGVVVGTLVTGACLAATAGAGSVGCLIAGGAAGGAVGGAITNLWKTQVTRTQQFDWGTLALDTGMGLVLGAAGGAAGGAVAQVAAKVAASTASPAVRAGANAVSCAVNSFVPGTAVLLADGSTVPIENVELGDEVLATDPETGQTASKPVTALITGAGEKDLTTISIAAQGGDGAGTVVATDGHPFWVPEIGRWVDAGDLLPGDWLSTSAGTLVQVTAVAHDHREQAVHNLTVADTHTYYVAAGADAVLVHNCGGAGDTIDLFRAVGVKEYDGVMSTGRFEPGGVSMNARQFALTIDEAISYANTDTSKVAILRATVDRSAVEGVADFSTSIDPWIFRNGVYTVQPGIQSDIFHAGLKGVGHAF</sequence>
<dbReference type="SUPFAM" id="SSF51294">
    <property type="entry name" value="Hedgehog/intein (Hint) domain"/>
    <property type="match status" value="1"/>
</dbReference>
<dbReference type="PANTHER" id="PTHR32305:SF17">
    <property type="entry name" value="TRNA NUCLEASE WAPA"/>
    <property type="match status" value="1"/>
</dbReference>
<dbReference type="Gene3D" id="2.170.16.10">
    <property type="entry name" value="Hedgehog/Intein (Hint) domain"/>
    <property type="match status" value="1"/>
</dbReference>
<dbReference type="Proteomes" id="UP001500506">
    <property type="component" value="Unassembled WGS sequence"/>
</dbReference>
<protein>
    <recommendedName>
        <fullName evidence="6">Teneurin-like YD-shell domain-containing protein</fullName>
    </recommendedName>
</protein>
<dbReference type="Pfam" id="PF25023">
    <property type="entry name" value="TEN_YD-shell"/>
    <property type="match status" value="1"/>
</dbReference>
<keyword evidence="2" id="KW-0964">Secreted</keyword>
<proteinExistence type="predicted"/>
<keyword evidence="4" id="KW-0843">Virulence</keyword>
<dbReference type="InterPro" id="IPR031325">
    <property type="entry name" value="RHS_repeat"/>
</dbReference>
<dbReference type="PROSITE" id="PS50818">
    <property type="entry name" value="INTEIN_C_TER"/>
    <property type="match status" value="1"/>
</dbReference>